<name>A0AAV9UVI9_9PEZI</name>
<feature type="region of interest" description="Disordered" evidence="2">
    <location>
        <begin position="119"/>
        <end position="159"/>
    </location>
</feature>
<dbReference type="InterPro" id="IPR012462">
    <property type="entry name" value="UFSP1/2_DUB_cat"/>
</dbReference>
<dbReference type="InterPro" id="IPR013087">
    <property type="entry name" value="Znf_C2H2_type"/>
</dbReference>
<feature type="domain" description="C2H2-type" evidence="3">
    <location>
        <begin position="162"/>
        <end position="185"/>
    </location>
</feature>
<comment type="caution">
    <text evidence="4">The sequence shown here is derived from an EMBL/GenBank/DDBJ whole genome shotgun (WGS) entry which is preliminary data.</text>
</comment>
<feature type="compositionally biased region" description="Acidic residues" evidence="2">
    <location>
        <begin position="261"/>
        <end position="274"/>
    </location>
</feature>
<dbReference type="SMART" id="SM00355">
    <property type="entry name" value="ZnF_C2H2"/>
    <property type="match status" value="2"/>
</dbReference>
<evidence type="ECO:0000256" key="2">
    <source>
        <dbReference type="SAM" id="MobiDB-lite"/>
    </source>
</evidence>
<dbReference type="AlphaFoldDB" id="A0AAV9UVI9"/>
<accession>A0AAV9UVI9</accession>
<proteinExistence type="predicted"/>
<feature type="compositionally biased region" description="Acidic residues" evidence="2">
    <location>
        <begin position="192"/>
        <end position="204"/>
    </location>
</feature>
<evidence type="ECO:0000313" key="4">
    <source>
        <dbReference type="EMBL" id="KAK6349644.1"/>
    </source>
</evidence>
<gene>
    <name evidence="4" type="ORF">TWF696_005926</name>
</gene>
<feature type="domain" description="C2H2-type" evidence="3">
    <location>
        <begin position="15"/>
        <end position="38"/>
    </location>
</feature>
<dbReference type="Proteomes" id="UP001375240">
    <property type="component" value="Unassembled WGS sequence"/>
</dbReference>
<dbReference type="Gene3D" id="3.90.70.130">
    <property type="match status" value="1"/>
</dbReference>
<feature type="compositionally biased region" description="Low complexity" evidence="2">
    <location>
        <begin position="132"/>
        <end position="155"/>
    </location>
</feature>
<feature type="region of interest" description="Disordered" evidence="2">
    <location>
        <begin position="371"/>
        <end position="392"/>
    </location>
</feature>
<evidence type="ECO:0000313" key="5">
    <source>
        <dbReference type="Proteomes" id="UP001375240"/>
    </source>
</evidence>
<feature type="compositionally biased region" description="Low complexity" evidence="2">
    <location>
        <begin position="371"/>
        <end position="383"/>
    </location>
</feature>
<organism evidence="4 5">
    <name type="scientific">Orbilia brochopaga</name>
    <dbReference type="NCBI Taxonomy" id="3140254"/>
    <lineage>
        <taxon>Eukaryota</taxon>
        <taxon>Fungi</taxon>
        <taxon>Dikarya</taxon>
        <taxon>Ascomycota</taxon>
        <taxon>Pezizomycotina</taxon>
        <taxon>Orbiliomycetes</taxon>
        <taxon>Orbiliales</taxon>
        <taxon>Orbiliaceae</taxon>
        <taxon>Orbilia</taxon>
    </lineage>
</organism>
<dbReference type="GO" id="GO:0016787">
    <property type="term" value="F:hydrolase activity"/>
    <property type="evidence" value="ECO:0007669"/>
    <property type="project" value="UniProtKB-KW"/>
</dbReference>
<protein>
    <recommendedName>
        <fullName evidence="3">C2H2-type domain-containing protein</fullName>
    </recommendedName>
</protein>
<sequence length="688" mass="77988">MASSSRSARPMQPEIQCPLCDYTADHESIIQMHFDAIHPTPEPPPPPPRPKPKPKTKQEQLRSLFRAPTVEENDAYDPFKYQIPNNNSQEIVGHPVYRTTNGPVPPPTRAPPPVPIPTPVTAPAPTPMRVSVPTSAPRPATRPAPTLARVATPVAEPEPEYVTCEWRGCGEPVSLLQLEEHIAMHEEMVEAGDDEDEDDLDVEENVSPKSSVAAKREKEGEALMEAATRKRHITKKEGPSDRLRKKLGKRERRIEKQLAQDETEMVMQIEDEGDLVTVQKVEKDDHNRQSDDDETTSNEYEIISKTDLEEAGEEEEEEEEEEKPKKKGKSEKSSSKNEHRGHHHHHHPGKKLQKQYYGGYSFTEPLFSLKFSSSSSSSSSTPKPKFKKSELGPYANEKRMPEWLKEALSAGGKEVFTRYIDRDGRVRTRKSYANETSGLIPVIRNLITLDPNVSKAYLCHSSVKHVFKEHNAANGFCGYRNIQMLASYCQKNHVPGCERLFGERIPSIIQIQQWIENAWDMGINAHARAETGGILYTRKYIGSSEVEAMFTSFGTSTIPRQFSEPNQQVSALRHAWNYFSNGYDEEQEQDKVVITERPPIYFQHHGHSMTIVGIERYNDGSLCFICFDPMFSPSQAIRGLIGQKRVRSNIAYGKLLRAFRRGGAYLKRYKIFEMVEFAASEPETSLYD</sequence>
<feature type="region of interest" description="Disordered" evidence="2">
    <location>
        <begin position="192"/>
        <end position="353"/>
    </location>
</feature>
<feature type="compositionally biased region" description="Basic and acidic residues" evidence="2">
    <location>
        <begin position="280"/>
        <end position="290"/>
    </location>
</feature>
<dbReference type="EMBL" id="JAVHNQ010000004">
    <property type="protein sequence ID" value="KAK6349644.1"/>
    <property type="molecule type" value="Genomic_DNA"/>
</dbReference>
<feature type="compositionally biased region" description="Basic residues" evidence="2">
    <location>
        <begin position="339"/>
        <end position="353"/>
    </location>
</feature>
<evidence type="ECO:0000256" key="1">
    <source>
        <dbReference type="ARBA" id="ARBA00022801"/>
    </source>
</evidence>
<reference evidence="4 5" key="1">
    <citation type="submission" date="2019-10" db="EMBL/GenBank/DDBJ databases">
        <authorList>
            <person name="Palmer J.M."/>
        </authorList>
    </citation>
    <scope>NUCLEOTIDE SEQUENCE [LARGE SCALE GENOMIC DNA]</scope>
    <source>
        <strain evidence="4 5">TWF696</strain>
    </source>
</reference>
<evidence type="ECO:0000259" key="3">
    <source>
        <dbReference type="SMART" id="SM00355"/>
    </source>
</evidence>
<dbReference type="Pfam" id="PF07910">
    <property type="entry name" value="Peptidase_C78"/>
    <property type="match status" value="1"/>
</dbReference>
<feature type="compositionally biased region" description="Pro residues" evidence="2">
    <location>
        <begin position="40"/>
        <end position="49"/>
    </location>
</feature>
<keyword evidence="1" id="KW-0378">Hydrolase</keyword>
<feature type="region of interest" description="Disordered" evidence="2">
    <location>
        <begin position="28"/>
        <end position="62"/>
    </location>
</feature>
<keyword evidence="5" id="KW-1185">Reference proteome</keyword>
<feature type="compositionally biased region" description="Acidic residues" evidence="2">
    <location>
        <begin position="309"/>
        <end position="321"/>
    </location>
</feature>